<evidence type="ECO:0000256" key="2">
    <source>
        <dbReference type="ARBA" id="ARBA00023004"/>
    </source>
</evidence>
<feature type="region of interest" description="Disordered" evidence="4">
    <location>
        <begin position="1"/>
        <end position="37"/>
    </location>
</feature>
<dbReference type="KEGG" id="tvr:TVD_06950"/>
<dbReference type="RefSeq" id="WP_047251183.1">
    <property type="nucleotide sequence ID" value="NZ_CP011367.1"/>
</dbReference>
<organism evidence="6 7">
    <name type="scientific">Thioalkalivibrio versutus</name>
    <dbReference type="NCBI Taxonomy" id="106634"/>
    <lineage>
        <taxon>Bacteria</taxon>
        <taxon>Pseudomonadati</taxon>
        <taxon>Pseudomonadota</taxon>
        <taxon>Gammaproteobacteria</taxon>
        <taxon>Chromatiales</taxon>
        <taxon>Ectothiorhodospiraceae</taxon>
        <taxon>Thioalkalivibrio</taxon>
    </lineage>
</organism>
<name>A0A0G3G6N1_9GAMM</name>
<evidence type="ECO:0000313" key="6">
    <source>
        <dbReference type="EMBL" id="AKJ95112.1"/>
    </source>
</evidence>
<evidence type="ECO:0000256" key="3">
    <source>
        <dbReference type="ARBA" id="ARBA00023014"/>
    </source>
</evidence>
<dbReference type="SFLD" id="SFLDG01084">
    <property type="entry name" value="Uncharacterised_Radical_SAM_Su"/>
    <property type="match status" value="1"/>
</dbReference>
<keyword evidence="3" id="KW-0411">Iron-sulfur</keyword>
<dbReference type="InterPro" id="IPR006638">
    <property type="entry name" value="Elp3/MiaA/NifB-like_rSAM"/>
</dbReference>
<dbReference type="InterPro" id="IPR040086">
    <property type="entry name" value="MJ0683-like"/>
</dbReference>
<sequence length="362" mass="39931">MKPVHGPTKGRGATIDPHARFESTRHEPFDDGWVGDGEAPAPLRTEVTVEHPRSVLSWNQSPDVPFELSLNPYRGCEHGCAYCFARPAHAYVGLSPGLDFESRLFAKVGAADCLRRELARPSHRVTPLALGINTDAYQPIEREWRITRELLEVLAETGHPVAIVTKSALVERDLDLLGPMAERGLVQVAISVTTLDRGLSRHLEPRAAAPQRRLQTVERLTAAGVPVSLLVAPLIPVLTDGELEVLLDAGAAAGAVAAGYVLLRLPREVAPLFEDWLRTHHPLKAEHILQRLREAHGGKLYDSTFGHRMRGAGPYAELLRQRFRLARRRAGLAGRLVELDCNQFVPPARPQEARSEGQLDLF</sequence>
<dbReference type="PATRIC" id="fig|106634.4.peg.1421"/>
<dbReference type="STRING" id="106634.TVD_06950"/>
<dbReference type="InterPro" id="IPR007197">
    <property type="entry name" value="rSAM"/>
</dbReference>
<keyword evidence="6" id="KW-0456">Lyase</keyword>
<dbReference type="SUPFAM" id="SSF102114">
    <property type="entry name" value="Radical SAM enzymes"/>
    <property type="match status" value="1"/>
</dbReference>
<keyword evidence="7" id="KW-1185">Reference proteome</keyword>
<accession>A0A0G3G6N1</accession>
<dbReference type="Proteomes" id="UP000064201">
    <property type="component" value="Chromosome"/>
</dbReference>
<feature type="domain" description="Radical SAM core" evidence="5">
    <location>
        <begin position="62"/>
        <end position="299"/>
    </location>
</feature>
<feature type="compositionally biased region" description="Basic and acidic residues" evidence="4">
    <location>
        <begin position="17"/>
        <end position="29"/>
    </location>
</feature>
<dbReference type="SFLD" id="SFLDS00029">
    <property type="entry name" value="Radical_SAM"/>
    <property type="match status" value="1"/>
</dbReference>
<evidence type="ECO:0000313" key="7">
    <source>
        <dbReference type="Proteomes" id="UP000064201"/>
    </source>
</evidence>
<evidence type="ECO:0000256" key="1">
    <source>
        <dbReference type="ARBA" id="ARBA00022723"/>
    </source>
</evidence>
<dbReference type="GO" id="GO:0016829">
    <property type="term" value="F:lyase activity"/>
    <property type="evidence" value="ECO:0007669"/>
    <property type="project" value="UniProtKB-KW"/>
</dbReference>
<keyword evidence="1" id="KW-0479">Metal-binding</keyword>
<reference evidence="6 7" key="1">
    <citation type="submission" date="2015-04" db="EMBL/GenBank/DDBJ databases">
        <title>Complete Sequence for the Genome of the Thioalkalivibrio versutus D301.</title>
        <authorList>
            <person name="Mu T."/>
            <person name="Zhou J."/>
            <person name="Xu X."/>
        </authorList>
    </citation>
    <scope>NUCLEOTIDE SEQUENCE [LARGE SCALE GENOMIC DNA]</scope>
    <source>
        <strain evidence="6 7">D301</strain>
    </source>
</reference>
<dbReference type="Pfam" id="PF04055">
    <property type="entry name" value="Radical_SAM"/>
    <property type="match status" value="1"/>
</dbReference>
<dbReference type="InterPro" id="IPR058240">
    <property type="entry name" value="rSAM_sf"/>
</dbReference>
<dbReference type="Gene3D" id="3.80.30.30">
    <property type="match status" value="1"/>
</dbReference>
<evidence type="ECO:0000256" key="4">
    <source>
        <dbReference type="SAM" id="MobiDB-lite"/>
    </source>
</evidence>
<dbReference type="GO" id="GO:0046872">
    <property type="term" value="F:metal ion binding"/>
    <property type="evidence" value="ECO:0007669"/>
    <property type="project" value="UniProtKB-KW"/>
</dbReference>
<proteinExistence type="predicted"/>
<dbReference type="GO" id="GO:0051536">
    <property type="term" value="F:iron-sulfur cluster binding"/>
    <property type="evidence" value="ECO:0007669"/>
    <property type="project" value="UniProtKB-KW"/>
</dbReference>
<dbReference type="EMBL" id="CP011367">
    <property type="protein sequence ID" value="AKJ95112.1"/>
    <property type="molecule type" value="Genomic_DNA"/>
</dbReference>
<dbReference type="OrthoDB" id="9785699at2"/>
<gene>
    <name evidence="6" type="ORF">TVD_06950</name>
</gene>
<protein>
    <submittedName>
        <fullName evidence="6">DNA repair photolyase</fullName>
    </submittedName>
</protein>
<dbReference type="NCBIfam" id="NF033668">
    <property type="entry name" value="rSAM_PA0069"/>
    <property type="match status" value="1"/>
</dbReference>
<dbReference type="PANTHER" id="PTHR43432:SF3">
    <property type="entry name" value="SLR0285 PROTEIN"/>
    <property type="match status" value="1"/>
</dbReference>
<dbReference type="PANTHER" id="PTHR43432">
    <property type="entry name" value="SLR0285 PROTEIN"/>
    <property type="match status" value="1"/>
</dbReference>
<dbReference type="SMART" id="SM00729">
    <property type="entry name" value="Elp3"/>
    <property type="match status" value="1"/>
</dbReference>
<dbReference type="CDD" id="cd01335">
    <property type="entry name" value="Radical_SAM"/>
    <property type="match status" value="1"/>
</dbReference>
<dbReference type="AlphaFoldDB" id="A0A0G3G6N1"/>
<keyword evidence="2" id="KW-0408">Iron</keyword>
<dbReference type="PROSITE" id="PS51918">
    <property type="entry name" value="RADICAL_SAM"/>
    <property type="match status" value="1"/>
</dbReference>
<evidence type="ECO:0000259" key="5">
    <source>
        <dbReference type="PROSITE" id="PS51918"/>
    </source>
</evidence>